<dbReference type="Pfam" id="PF04488">
    <property type="entry name" value="Gly_transf_sug"/>
    <property type="match status" value="1"/>
</dbReference>
<feature type="non-terminal residue" evidence="2">
    <location>
        <position position="255"/>
    </location>
</feature>
<evidence type="ECO:0000313" key="2">
    <source>
        <dbReference type="EMBL" id="OOF98791.1"/>
    </source>
</evidence>
<dbReference type="InterPro" id="IPR039367">
    <property type="entry name" value="Och1-like"/>
</dbReference>
<keyword evidence="3" id="KW-1185">Reference proteome</keyword>
<dbReference type="AlphaFoldDB" id="A0A1R3RWD6"/>
<dbReference type="GO" id="GO:0000136">
    <property type="term" value="C:mannan polymerase complex"/>
    <property type="evidence" value="ECO:0007669"/>
    <property type="project" value="TreeGrafter"/>
</dbReference>
<dbReference type="OrthoDB" id="409543at2759"/>
<evidence type="ECO:0000313" key="3">
    <source>
        <dbReference type="Proteomes" id="UP000188318"/>
    </source>
</evidence>
<protein>
    <submittedName>
        <fullName evidence="2">Glycosyltransferase family 32 protein</fullName>
    </submittedName>
</protein>
<dbReference type="PANTHER" id="PTHR31834">
    <property type="entry name" value="INITIATION-SPECIFIC ALPHA-1,6-MANNOSYLTRANSFERASE"/>
    <property type="match status" value="1"/>
</dbReference>
<dbReference type="EMBL" id="KV907495">
    <property type="protein sequence ID" value="OOF98791.1"/>
    <property type="molecule type" value="Genomic_DNA"/>
</dbReference>
<accession>A0A1R3RWD6</accession>
<dbReference type="OMA" id="HFADYPD"/>
<dbReference type="Gene3D" id="3.90.550.20">
    <property type="match status" value="1"/>
</dbReference>
<dbReference type="GO" id="GO:0000009">
    <property type="term" value="F:alpha-1,6-mannosyltransferase activity"/>
    <property type="evidence" value="ECO:0007669"/>
    <property type="project" value="InterPro"/>
</dbReference>
<evidence type="ECO:0000256" key="1">
    <source>
        <dbReference type="ARBA" id="ARBA00009003"/>
    </source>
</evidence>
<dbReference type="Proteomes" id="UP000188318">
    <property type="component" value="Unassembled WGS sequence"/>
</dbReference>
<gene>
    <name evidence="2" type="ORF">ASPCADRAFT_29703</name>
</gene>
<organism evidence="2 3">
    <name type="scientific">Aspergillus carbonarius (strain ITEM 5010)</name>
    <dbReference type="NCBI Taxonomy" id="602072"/>
    <lineage>
        <taxon>Eukaryota</taxon>
        <taxon>Fungi</taxon>
        <taxon>Dikarya</taxon>
        <taxon>Ascomycota</taxon>
        <taxon>Pezizomycotina</taxon>
        <taxon>Eurotiomycetes</taxon>
        <taxon>Eurotiomycetidae</taxon>
        <taxon>Eurotiales</taxon>
        <taxon>Aspergillaceae</taxon>
        <taxon>Aspergillus</taxon>
        <taxon>Aspergillus subgen. Circumdati</taxon>
    </lineage>
</organism>
<dbReference type="InterPro" id="IPR029044">
    <property type="entry name" value="Nucleotide-diphossugar_trans"/>
</dbReference>
<dbReference type="GO" id="GO:0006487">
    <property type="term" value="P:protein N-linked glycosylation"/>
    <property type="evidence" value="ECO:0007669"/>
    <property type="project" value="TreeGrafter"/>
</dbReference>
<proteinExistence type="inferred from homology"/>
<dbReference type="PANTHER" id="PTHR31834:SF8">
    <property type="entry name" value="TRANSFERASE, PUTATIVE (AFU_ORTHOLOGUE AFUA_6G14040)-RELATED"/>
    <property type="match status" value="1"/>
</dbReference>
<dbReference type="VEuPathDB" id="FungiDB:ASPCADRAFT_29703"/>
<dbReference type="STRING" id="602072.A0A1R3RWD6"/>
<reference evidence="3" key="1">
    <citation type="journal article" date="2017" name="Genome Biol.">
        <title>Comparative genomics reveals high biological diversity and specific adaptations in the industrially and medically important fungal genus Aspergillus.</title>
        <authorList>
            <person name="de Vries R.P."/>
            <person name="Riley R."/>
            <person name="Wiebenga A."/>
            <person name="Aguilar-Osorio G."/>
            <person name="Amillis S."/>
            <person name="Uchima C.A."/>
            <person name="Anderluh G."/>
            <person name="Asadollahi M."/>
            <person name="Askin M."/>
            <person name="Barry K."/>
            <person name="Battaglia E."/>
            <person name="Bayram O."/>
            <person name="Benocci T."/>
            <person name="Braus-Stromeyer S.A."/>
            <person name="Caldana C."/>
            <person name="Canovas D."/>
            <person name="Cerqueira G.C."/>
            <person name="Chen F."/>
            <person name="Chen W."/>
            <person name="Choi C."/>
            <person name="Clum A."/>
            <person name="Dos Santos R.A."/>
            <person name="Damasio A.R."/>
            <person name="Diallinas G."/>
            <person name="Emri T."/>
            <person name="Fekete E."/>
            <person name="Flipphi M."/>
            <person name="Freyberg S."/>
            <person name="Gallo A."/>
            <person name="Gournas C."/>
            <person name="Habgood R."/>
            <person name="Hainaut M."/>
            <person name="Harispe M.L."/>
            <person name="Henrissat B."/>
            <person name="Hilden K.S."/>
            <person name="Hope R."/>
            <person name="Hossain A."/>
            <person name="Karabika E."/>
            <person name="Karaffa L."/>
            <person name="Karanyi Z."/>
            <person name="Krasevec N."/>
            <person name="Kuo A."/>
            <person name="Kusch H."/>
            <person name="LaButti K."/>
            <person name="Lagendijk E.L."/>
            <person name="Lapidus A."/>
            <person name="Levasseur A."/>
            <person name="Lindquist E."/>
            <person name="Lipzen A."/>
            <person name="Logrieco A.F."/>
            <person name="MacCabe A."/>
            <person name="Maekelae M.R."/>
            <person name="Malavazi I."/>
            <person name="Melin P."/>
            <person name="Meyer V."/>
            <person name="Mielnichuk N."/>
            <person name="Miskei M."/>
            <person name="Molnar A.P."/>
            <person name="Mule G."/>
            <person name="Ngan C.Y."/>
            <person name="Orejas M."/>
            <person name="Orosz E."/>
            <person name="Ouedraogo J.P."/>
            <person name="Overkamp K.M."/>
            <person name="Park H.-S."/>
            <person name="Perrone G."/>
            <person name="Piumi F."/>
            <person name="Punt P.J."/>
            <person name="Ram A.F."/>
            <person name="Ramon A."/>
            <person name="Rauscher S."/>
            <person name="Record E."/>
            <person name="Riano-Pachon D.M."/>
            <person name="Robert V."/>
            <person name="Roehrig J."/>
            <person name="Ruller R."/>
            <person name="Salamov A."/>
            <person name="Salih N.S."/>
            <person name="Samson R.A."/>
            <person name="Sandor E."/>
            <person name="Sanguinetti M."/>
            <person name="Schuetze T."/>
            <person name="Sepcic K."/>
            <person name="Shelest E."/>
            <person name="Sherlock G."/>
            <person name="Sophianopoulou V."/>
            <person name="Squina F.M."/>
            <person name="Sun H."/>
            <person name="Susca A."/>
            <person name="Todd R.B."/>
            <person name="Tsang A."/>
            <person name="Unkles S.E."/>
            <person name="van de Wiele N."/>
            <person name="van Rossen-Uffink D."/>
            <person name="Oliveira J.V."/>
            <person name="Vesth T.C."/>
            <person name="Visser J."/>
            <person name="Yu J.-H."/>
            <person name="Zhou M."/>
            <person name="Andersen M.R."/>
            <person name="Archer D.B."/>
            <person name="Baker S.E."/>
            <person name="Benoit I."/>
            <person name="Brakhage A.A."/>
            <person name="Braus G.H."/>
            <person name="Fischer R."/>
            <person name="Frisvad J.C."/>
            <person name="Goldman G.H."/>
            <person name="Houbraken J."/>
            <person name="Oakley B."/>
            <person name="Pocsi I."/>
            <person name="Scazzocchio C."/>
            <person name="Seiboth B."/>
            <person name="vanKuyk P.A."/>
            <person name="Wortman J."/>
            <person name="Dyer P.S."/>
            <person name="Grigoriev I.V."/>
        </authorList>
    </citation>
    <scope>NUCLEOTIDE SEQUENCE [LARGE SCALE GENOMIC DNA]</scope>
    <source>
        <strain evidence="3">ITEM 5010</strain>
    </source>
</reference>
<dbReference type="SUPFAM" id="SSF53448">
    <property type="entry name" value="Nucleotide-diphospho-sugar transferases"/>
    <property type="match status" value="1"/>
</dbReference>
<keyword evidence="2" id="KW-0808">Transferase</keyword>
<feature type="non-terminal residue" evidence="2">
    <location>
        <position position="1"/>
    </location>
</feature>
<sequence length="255" mass="27624">TFPLKLWQKTGPKGLTPISESYISTWTTLNPTLRHEILSDASSAAYVDSAYKETWPSIASLYHSIQVPIVKADLLRLLILYADGGIWSDLDVGCELSIHNWGVLGLGEATKNEIDMIVGLEFDGWQFASWTVLSRAGSMHMKAAIEYVAGQLEGIAERNNVTVDGVTMEMIPDVVDASGPQALTLAVLGSLSRGLGERVGRENITGVREPRLLGDVLVLPQAAFAARQGGYPTDQGPYLVSHHYAGSWKNENGGE</sequence>
<comment type="similarity">
    <text evidence="1">Belongs to the glycosyltransferase 32 family.</text>
</comment>
<name>A0A1R3RWD6_ASPC5</name>
<dbReference type="InterPro" id="IPR007577">
    <property type="entry name" value="GlycoTrfase_DXD_sugar-bd_CS"/>
</dbReference>